<keyword evidence="3" id="KW-1185">Reference proteome</keyword>
<gene>
    <name evidence="2" type="ORF">SAMN06297387_109192</name>
</gene>
<organism evidence="2 3">
    <name type="scientific">Streptomyces zhaozhouensis</name>
    <dbReference type="NCBI Taxonomy" id="1300267"/>
    <lineage>
        <taxon>Bacteria</taxon>
        <taxon>Bacillati</taxon>
        <taxon>Actinomycetota</taxon>
        <taxon>Actinomycetes</taxon>
        <taxon>Kitasatosporales</taxon>
        <taxon>Streptomycetaceae</taxon>
        <taxon>Streptomyces</taxon>
    </lineage>
</organism>
<sequence length="123" mass="13264">MRARVSLGGISFSGVSGWPVPHRGTGGNEWVNGRCWLYCRRENISVLWIGPIRAPRADGDLYACGQCIAELVHMVYEQQHRVDVPMRHGQGPGPGQSAYGQVPRAAAGRAEVPSPGEWGNANG</sequence>
<proteinExistence type="predicted"/>
<dbReference type="Proteomes" id="UP000219072">
    <property type="component" value="Unassembled WGS sequence"/>
</dbReference>
<evidence type="ECO:0000256" key="1">
    <source>
        <dbReference type="SAM" id="MobiDB-lite"/>
    </source>
</evidence>
<accession>A0A286DX53</accession>
<evidence type="ECO:0000313" key="2">
    <source>
        <dbReference type="EMBL" id="SOD63249.1"/>
    </source>
</evidence>
<evidence type="ECO:0000313" key="3">
    <source>
        <dbReference type="Proteomes" id="UP000219072"/>
    </source>
</evidence>
<name>A0A286DX53_9ACTN</name>
<reference evidence="2 3" key="1">
    <citation type="submission" date="2017-09" db="EMBL/GenBank/DDBJ databases">
        <authorList>
            <person name="Ehlers B."/>
            <person name="Leendertz F.H."/>
        </authorList>
    </citation>
    <scope>NUCLEOTIDE SEQUENCE [LARGE SCALE GENOMIC DNA]</scope>
    <source>
        <strain evidence="2 3">CGMCC 4.7095</strain>
    </source>
</reference>
<dbReference type="EMBL" id="OCNE01000009">
    <property type="protein sequence ID" value="SOD63249.1"/>
    <property type="molecule type" value="Genomic_DNA"/>
</dbReference>
<feature type="region of interest" description="Disordered" evidence="1">
    <location>
        <begin position="85"/>
        <end position="123"/>
    </location>
</feature>
<dbReference type="RefSeq" id="WP_097231717.1">
    <property type="nucleotide sequence ID" value="NZ_OCNE01000009.1"/>
</dbReference>
<protein>
    <submittedName>
        <fullName evidence="2">Uncharacterized protein</fullName>
    </submittedName>
</protein>
<dbReference type="AlphaFoldDB" id="A0A286DX53"/>
<dbReference type="OrthoDB" id="4299856at2"/>